<feature type="binding site" evidence="3">
    <location>
        <position position="58"/>
    </location>
    <ligand>
        <name>GTP</name>
        <dbReference type="ChEBI" id="CHEBI:37565"/>
    </ligand>
</feature>
<name>A0A197KFC5_9FUNG</name>
<dbReference type="PROSITE" id="PS51417">
    <property type="entry name" value="ARF"/>
    <property type="match status" value="1"/>
</dbReference>
<keyword evidence="2 3" id="KW-0342">GTP-binding</keyword>
<sequence length="177" mass="20502">KKPIKLIMFGLEYSDRKELIPYFGLGKDPTLIIPVIDTVIQAIDLGKQLVFYSWDIRGASRRNRAWRGVKWFMVGYDVLVFVVDATDRDRLFEARDELGCYLDLAAREEEGKKERETVLLILATRCEYPHALDLLEIRDVFERRISQGKRKWRIQGCDATTGEGVVEGLEWVTAQFS</sequence>
<dbReference type="OrthoDB" id="2391323at2759"/>
<dbReference type="STRING" id="1314771.A0A197KFC5"/>
<dbReference type="Gene3D" id="3.40.50.300">
    <property type="entry name" value="P-loop containing nucleotide triphosphate hydrolases"/>
    <property type="match status" value="1"/>
</dbReference>
<accession>A0A197KFC5</accession>
<dbReference type="PANTHER" id="PTHR11711">
    <property type="entry name" value="ADP RIBOSYLATION FACTOR-RELATED"/>
    <property type="match status" value="1"/>
</dbReference>
<evidence type="ECO:0000256" key="3">
    <source>
        <dbReference type="PIRSR" id="PIRSR606689-1"/>
    </source>
</evidence>
<dbReference type="EMBL" id="KV442013">
    <property type="protein sequence ID" value="OAQ35863.1"/>
    <property type="molecule type" value="Genomic_DNA"/>
</dbReference>
<feature type="non-terminal residue" evidence="4">
    <location>
        <position position="177"/>
    </location>
</feature>
<evidence type="ECO:0000313" key="4">
    <source>
        <dbReference type="EMBL" id="OAQ35863.1"/>
    </source>
</evidence>
<dbReference type="SMART" id="SM00177">
    <property type="entry name" value="ARF"/>
    <property type="match status" value="1"/>
</dbReference>
<evidence type="ECO:0000256" key="1">
    <source>
        <dbReference type="ARBA" id="ARBA00022741"/>
    </source>
</evidence>
<dbReference type="InterPro" id="IPR027417">
    <property type="entry name" value="P-loop_NTPase"/>
</dbReference>
<gene>
    <name evidence="4" type="ORF">K457DRAFT_60462</name>
</gene>
<dbReference type="InterPro" id="IPR006689">
    <property type="entry name" value="Small_GTPase_ARF/SAR"/>
</dbReference>
<dbReference type="InterPro" id="IPR024156">
    <property type="entry name" value="Small_GTPase_ARF"/>
</dbReference>
<dbReference type="GO" id="GO:0003924">
    <property type="term" value="F:GTPase activity"/>
    <property type="evidence" value="ECO:0007669"/>
    <property type="project" value="InterPro"/>
</dbReference>
<dbReference type="Proteomes" id="UP000078512">
    <property type="component" value="Unassembled WGS sequence"/>
</dbReference>
<evidence type="ECO:0000256" key="2">
    <source>
        <dbReference type="ARBA" id="ARBA00023134"/>
    </source>
</evidence>
<keyword evidence="5" id="KW-1185">Reference proteome</keyword>
<proteinExistence type="predicted"/>
<dbReference type="Pfam" id="PF00025">
    <property type="entry name" value="Arf"/>
    <property type="match status" value="1"/>
</dbReference>
<evidence type="ECO:0008006" key="6">
    <source>
        <dbReference type="Google" id="ProtNLM"/>
    </source>
</evidence>
<dbReference type="GO" id="GO:0005525">
    <property type="term" value="F:GTP binding"/>
    <property type="evidence" value="ECO:0007669"/>
    <property type="project" value="UniProtKB-KW"/>
</dbReference>
<evidence type="ECO:0000313" key="5">
    <source>
        <dbReference type="Proteomes" id="UP000078512"/>
    </source>
</evidence>
<reference evidence="4 5" key="1">
    <citation type="submission" date="2016-05" db="EMBL/GenBank/DDBJ databases">
        <title>Genome sequencing reveals origins of a unique bacterial endosymbiosis in the earliest lineages of terrestrial Fungi.</title>
        <authorList>
            <consortium name="DOE Joint Genome Institute"/>
            <person name="Uehling J."/>
            <person name="Gryganskyi A."/>
            <person name="Hameed K."/>
            <person name="Tschaplinski T."/>
            <person name="Misztal P."/>
            <person name="Wu S."/>
            <person name="Desiro A."/>
            <person name="Vande Pol N."/>
            <person name="Du Z.-Y."/>
            <person name="Zienkiewicz A."/>
            <person name="Zienkiewicz K."/>
            <person name="Morin E."/>
            <person name="Tisserant E."/>
            <person name="Splivallo R."/>
            <person name="Hainaut M."/>
            <person name="Henrissat B."/>
            <person name="Ohm R."/>
            <person name="Kuo A."/>
            <person name="Yan J."/>
            <person name="Lipzen A."/>
            <person name="Nolan M."/>
            <person name="Labutti K."/>
            <person name="Barry K."/>
            <person name="Goldstein A."/>
            <person name="Labbe J."/>
            <person name="Schadt C."/>
            <person name="Tuskan G."/>
            <person name="Grigoriev I."/>
            <person name="Martin F."/>
            <person name="Vilgalys R."/>
            <person name="Bonito G."/>
        </authorList>
    </citation>
    <scope>NUCLEOTIDE SEQUENCE [LARGE SCALE GENOMIC DNA]</scope>
    <source>
        <strain evidence="4 5">AG-77</strain>
    </source>
</reference>
<protein>
    <recommendedName>
        <fullName evidence="6">P-loop containing nucleoside triphosphate hydrolase protein</fullName>
    </recommendedName>
</protein>
<dbReference type="AlphaFoldDB" id="A0A197KFC5"/>
<feature type="non-terminal residue" evidence="4">
    <location>
        <position position="1"/>
    </location>
</feature>
<dbReference type="SUPFAM" id="SSF52540">
    <property type="entry name" value="P-loop containing nucleoside triphosphate hydrolases"/>
    <property type="match status" value="1"/>
</dbReference>
<organism evidence="4 5">
    <name type="scientific">Linnemannia elongata AG-77</name>
    <dbReference type="NCBI Taxonomy" id="1314771"/>
    <lineage>
        <taxon>Eukaryota</taxon>
        <taxon>Fungi</taxon>
        <taxon>Fungi incertae sedis</taxon>
        <taxon>Mucoromycota</taxon>
        <taxon>Mortierellomycotina</taxon>
        <taxon>Mortierellomycetes</taxon>
        <taxon>Mortierellales</taxon>
        <taxon>Mortierellaceae</taxon>
        <taxon>Linnemannia</taxon>
    </lineage>
</organism>
<keyword evidence="1 3" id="KW-0547">Nucleotide-binding</keyword>